<dbReference type="EMBL" id="VSSQ01000010">
    <property type="protein sequence ID" value="MPL59855.1"/>
    <property type="molecule type" value="Genomic_DNA"/>
</dbReference>
<sequence length="501" mass="52186">MIAEGVRIPATPLVGVDHVLVRVVIDGDKGLVLGKEQVLGIHQKFHARVAGRAYGSLDGGVELRVGIQPVVVAAAGDEEVEHGVRIEIVADPSVTGEEEVMLGAHVEEGVPLHVLEGDVDSKIGLELLLDVLGDLLVAFVGVVDIGERGEALAVGIACRGQVFLCGGGIVAYARLGGIAHHGGGEGVGGNLSALEHLVDQGFLIDGRRESLADVRVVEGGPGVVDREIVGAEPGGDLVVLAEHDLVDEVDGDAHLPVDGSGLVHLVVGRGIVGSQILDALEFDVLGIPVFGVLLDEDVVLGLPLFKNVGAGSHIIARFGPVGPVLVDRPFRSRFEGVMGGHVGEVGRGTDQGYLEGLVVHRLDTDVRRGALALVVGGCSLDDHGEHVGVLGSGVGIKGAEPSVHEILGFYRGAVGPEGILADLKGYDHAIGTGGIAFRHRGNTLAGARIIDHEPLVEGEAYVRGRGVRHQGRIERSGFGSVRDDEILGSHRKNGQERKKYK</sequence>
<gene>
    <name evidence="1" type="ORF">SDC9_05411</name>
</gene>
<comment type="caution">
    <text evidence="1">The sequence shown here is derived from an EMBL/GenBank/DDBJ whole genome shotgun (WGS) entry which is preliminary data.</text>
</comment>
<protein>
    <submittedName>
        <fullName evidence="1">Uncharacterized protein</fullName>
    </submittedName>
</protein>
<accession>A0A644SZ05</accession>
<proteinExistence type="predicted"/>
<reference evidence="1" key="1">
    <citation type="submission" date="2019-08" db="EMBL/GenBank/DDBJ databases">
        <authorList>
            <person name="Kucharzyk K."/>
            <person name="Murdoch R.W."/>
            <person name="Higgins S."/>
            <person name="Loffler F."/>
        </authorList>
    </citation>
    <scope>NUCLEOTIDE SEQUENCE</scope>
</reference>
<dbReference type="AlphaFoldDB" id="A0A644SZ05"/>
<name>A0A644SZ05_9ZZZZ</name>
<organism evidence="1">
    <name type="scientific">bioreactor metagenome</name>
    <dbReference type="NCBI Taxonomy" id="1076179"/>
    <lineage>
        <taxon>unclassified sequences</taxon>
        <taxon>metagenomes</taxon>
        <taxon>ecological metagenomes</taxon>
    </lineage>
</organism>
<evidence type="ECO:0000313" key="1">
    <source>
        <dbReference type="EMBL" id="MPL59855.1"/>
    </source>
</evidence>